<reference evidence="2 3" key="1">
    <citation type="submission" date="2011-07" db="EMBL/GenBank/DDBJ databases">
        <title>Genome Sequence of Propionibacterium acnes SK182B-JCVI.</title>
        <authorList>
            <person name="Durkin A.S."/>
            <person name="Madupu R."/>
            <person name="Hostetler J."/>
            <person name="Radune D."/>
            <person name="Torralba M."/>
            <person name="Methe B."/>
            <person name="Sutton G."/>
            <person name="Strausberg R.L."/>
            <person name="Nelson K.E."/>
        </authorList>
    </citation>
    <scope>NUCLEOTIDE SEQUENCE [LARGE SCALE GENOMIC DNA]</scope>
    <source>
        <strain evidence="2 3">SK182B-JCVI</strain>
    </source>
</reference>
<dbReference type="Gene3D" id="1.10.10.10">
    <property type="entry name" value="Winged helix-like DNA-binding domain superfamily/Winged helix DNA-binding domain"/>
    <property type="match status" value="1"/>
</dbReference>
<evidence type="ECO:0000313" key="2">
    <source>
        <dbReference type="EMBL" id="EGR98097.1"/>
    </source>
</evidence>
<dbReference type="InterPro" id="IPR013196">
    <property type="entry name" value="HTH_11"/>
</dbReference>
<dbReference type="EMBL" id="AFUN01000004">
    <property type="protein sequence ID" value="EGR98097.1"/>
    <property type="molecule type" value="Genomic_DNA"/>
</dbReference>
<accession>F9NSB1</accession>
<comment type="caution">
    <text evidence="2">The sequence shown here is derived from an EMBL/GenBank/DDBJ whole genome shotgun (WGS) entry which is preliminary data.</text>
</comment>
<organism evidence="2 3">
    <name type="scientific">[Propionibacterium] namnetense SK182B-JCVI</name>
    <dbReference type="NCBI Taxonomy" id="1051006"/>
    <lineage>
        <taxon>Bacteria</taxon>
        <taxon>Bacillati</taxon>
        <taxon>Actinomycetota</taxon>
        <taxon>Actinomycetes</taxon>
        <taxon>Propionibacteriales</taxon>
        <taxon>Propionibacteriaceae</taxon>
        <taxon>Cutibacterium</taxon>
    </lineage>
</organism>
<evidence type="ECO:0000259" key="1">
    <source>
        <dbReference type="Pfam" id="PF08279"/>
    </source>
</evidence>
<feature type="domain" description="Helix-turn-helix type 11" evidence="1">
    <location>
        <begin position="19"/>
        <end position="59"/>
    </location>
</feature>
<name>F9NSB1_9ACTN</name>
<dbReference type="PATRIC" id="fig|1051006.4.peg.52"/>
<dbReference type="eggNOG" id="COG3711">
    <property type="taxonomic scope" value="Bacteria"/>
</dbReference>
<proteinExistence type="predicted"/>
<sequence length="77" mass="8638">MPTNEVEHEEVIAMDREMWILRQLETSLTASADALAERLQVSPRTVTNSINTLNQMLAPAASVRPAAGRYRLYILDP</sequence>
<dbReference type="Proteomes" id="UP000007832">
    <property type="component" value="Unassembled WGS sequence"/>
</dbReference>
<dbReference type="InterPro" id="IPR036390">
    <property type="entry name" value="WH_DNA-bd_sf"/>
</dbReference>
<dbReference type="STRING" id="1574624.GCA_001642025_00855"/>
<dbReference type="InterPro" id="IPR036388">
    <property type="entry name" value="WH-like_DNA-bd_sf"/>
</dbReference>
<dbReference type="AlphaFoldDB" id="F9NSB1"/>
<gene>
    <name evidence="2" type="ORF">HMPREF1162_0913</name>
</gene>
<evidence type="ECO:0000313" key="3">
    <source>
        <dbReference type="Proteomes" id="UP000007832"/>
    </source>
</evidence>
<dbReference type="Pfam" id="PF08279">
    <property type="entry name" value="HTH_11"/>
    <property type="match status" value="1"/>
</dbReference>
<protein>
    <submittedName>
        <fullName evidence="2">HTH domain protein</fullName>
    </submittedName>
</protein>
<dbReference type="SUPFAM" id="SSF46785">
    <property type="entry name" value="Winged helix' DNA-binding domain"/>
    <property type="match status" value="1"/>
</dbReference>